<comment type="cofactor">
    <cofactor evidence="1">
        <name>a divalent metal cation</name>
        <dbReference type="ChEBI" id="CHEBI:60240"/>
    </cofactor>
</comment>
<dbReference type="InterPro" id="IPR027806">
    <property type="entry name" value="HARBI1_dom"/>
</dbReference>
<dbReference type="EMBL" id="CABPRJ010002443">
    <property type="protein sequence ID" value="VVC46177.1"/>
    <property type="molecule type" value="Genomic_DNA"/>
</dbReference>
<evidence type="ECO:0000313" key="5">
    <source>
        <dbReference type="Proteomes" id="UP000325440"/>
    </source>
</evidence>
<dbReference type="OrthoDB" id="6619046at2759"/>
<feature type="domain" description="DDE Tnp4" evidence="3">
    <location>
        <begin position="9"/>
        <end position="101"/>
    </location>
</feature>
<evidence type="ECO:0000259" key="3">
    <source>
        <dbReference type="Pfam" id="PF13359"/>
    </source>
</evidence>
<evidence type="ECO:0000256" key="2">
    <source>
        <dbReference type="ARBA" id="ARBA00022723"/>
    </source>
</evidence>
<reference evidence="4 5" key="1">
    <citation type="submission" date="2019-08" db="EMBL/GenBank/DDBJ databases">
        <authorList>
            <person name="Alioto T."/>
            <person name="Alioto T."/>
            <person name="Gomez Garrido J."/>
        </authorList>
    </citation>
    <scope>NUCLEOTIDE SEQUENCE [LARGE SCALE GENOMIC DNA]</scope>
</reference>
<sequence>MPSDVLNAEKSVIAGQNKLSPYVFVAEDAFPLSPCILKPYSGHQNKGSKNRTFNYRLSRTRRVVENVFGTIALIFRVFRKPMLLQPENVEKAVLACVYLHNYLRKSSLSKKRYTPPGAFDSEQLDTGTIERET</sequence>
<dbReference type="GO" id="GO:0046872">
    <property type="term" value="F:metal ion binding"/>
    <property type="evidence" value="ECO:0007669"/>
    <property type="project" value="UniProtKB-KW"/>
</dbReference>
<evidence type="ECO:0000256" key="1">
    <source>
        <dbReference type="ARBA" id="ARBA00001968"/>
    </source>
</evidence>
<dbReference type="AlphaFoldDB" id="A0A5E4NQN9"/>
<keyword evidence="2" id="KW-0479">Metal-binding</keyword>
<accession>A0A5E4NQN9</accession>
<proteinExistence type="predicted"/>
<keyword evidence="5" id="KW-1185">Reference proteome</keyword>
<protein>
    <submittedName>
        <fullName evidence="4">Harbinger transposase-derived nuclease domain</fullName>
    </submittedName>
</protein>
<dbReference type="Proteomes" id="UP000325440">
    <property type="component" value="Unassembled WGS sequence"/>
</dbReference>
<gene>
    <name evidence="4" type="ORF">CINCED_3A009863</name>
</gene>
<name>A0A5E4NQN9_9HEMI</name>
<dbReference type="Pfam" id="PF13359">
    <property type="entry name" value="DDE_Tnp_4"/>
    <property type="match status" value="1"/>
</dbReference>
<evidence type="ECO:0000313" key="4">
    <source>
        <dbReference type="EMBL" id="VVC46177.1"/>
    </source>
</evidence>
<organism evidence="4 5">
    <name type="scientific">Cinara cedri</name>
    <dbReference type="NCBI Taxonomy" id="506608"/>
    <lineage>
        <taxon>Eukaryota</taxon>
        <taxon>Metazoa</taxon>
        <taxon>Ecdysozoa</taxon>
        <taxon>Arthropoda</taxon>
        <taxon>Hexapoda</taxon>
        <taxon>Insecta</taxon>
        <taxon>Pterygota</taxon>
        <taxon>Neoptera</taxon>
        <taxon>Paraneoptera</taxon>
        <taxon>Hemiptera</taxon>
        <taxon>Sternorrhyncha</taxon>
        <taxon>Aphidomorpha</taxon>
        <taxon>Aphidoidea</taxon>
        <taxon>Aphididae</taxon>
        <taxon>Lachninae</taxon>
        <taxon>Cinara</taxon>
    </lineage>
</organism>